<dbReference type="Pfam" id="PF16078">
    <property type="entry name" value="2-oxogl_dehyd_N"/>
    <property type="match status" value="1"/>
</dbReference>
<dbReference type="GO" id="GO:0006099">
    <property type="term" value="P:tricarboxylic acid cycle"/>
    <property type="evidence" value="ECO:0007669"/>
    <property type="project" value="TreeGrafter"/>
</dbReference>
<dbReference type="SMART" id="SM00861">
    <property type="entry name" value="Transket_pyr"/>
    <property type="match status" value="1"/>
</dbReference>
<evidence type="ECO:0000259" key="9">
    <source>
        <dbReference type="SMART" id="SM00861"/>
    </source>
</evidence>
<accession>A0A937M085</accession>
<keyword evidence="6 10" id="KW-0560">Oxidoreductase</keyword>
<protein>
    <recommendedName>
        <fullName evidence="5">2-oxoglutarate dehydrogenase E1 component</fullName>
        <ecNumber evidence="4">1.2.4.2</ecNumber>
    </recommendedName>
    <alternativeName>
        <fullName evidence="8">Alpha-ketoglutarate dehydrogenase</fullName>
    </alternativeName>
</protein>
<dbReference type="AlphaFoldDB" id="A0A937M085"/>
<evidence type="ECO:0000256" key="5">
    <source>
        <dbReference type="ARBA" id="ARBA00013321"/>
    </source>
</evidence>
<dbReference type="NCBIfam" id="NF006914">
    <property type="entry name" value="PRK09404.1"/>
    <property type="match status" value="1"/>
</dbReference>
<dbReference type="CDD" id="cd02016">
    <property type="entry name" value="TPP_E1_OGDC_like"/>
    <property type="match status" value="1"/>
</dbReference>
<dbReference type="NCBIfam" id="TIGR00239">
    <property type="entry name" value="2oxo_dh_E1"/>
    <property type="match status" value="1"/>
</dbReference>
<dbReference type="GO" id="GO:0005829">
    <property type="term" value="C:cytosol"/>
    <property type="evidence" value="ECO:0007669"/>
    <property type="project" value="TreeGrafter"/>
</dbReference>
<dbReference type="InterPro" id="IPR005475">
    <property type="entry name" value="Transketolase-like_Pyr-bd"/>
</dbReference>
<evidence type="ECO:0000313" key="11">
    <source>
        <dbReference type="Proteomes" id="UP000705230"/>
    </source>
</evidence>
<dbReference type="InterPro" id="IPR011603">
    <property type="entry name" value="2oxoglutarate_DH_E1"/>
</dbReference>
<dbReference type="InterPro" id="IPR029061">
    <property type="entry name" value="THDP-binding"/>
</dbReference>
<comment type="caution">
    <text evidence="10">The sequence shown here is derived from an EMBL/GenBank/DDBJ whole genome shotgun (WGS) entry which is preliminary data.</text>
</comment>
<dbReference type="GO" id="GO:0045252">
    <property type="term" value="C:oxoglutarate dehydrogenase complex"/>
    <property type="evidence" value="ECO:0007669"/>
    <property type="project" value="TreeGrafter"/>
</dbReference>
<dbReference type="Gene3D" id="1.10.287.1150">
    <property type="entry name" value="TPP helical domain"/>
    <property type="match status" value="1"/>
</dbReference>
<dbReference type="SUPFAM" id="SSF52518">
    <property type="entry name" value="Thiamin diphosphate-binding fold (THDP-binding)"/>
    <property type="match status" value="2"/>
</dbReference>
<dbReference type="Pfam" id="PF16870">
    <property type="entry name" value="OxoGdeHyase_C"/>
    <property type="match status" value="1"/>
</dbReference>
<evidence type="ECO:0000256" key="8">
    <source>
        <dbReference type="ARBA" id="ARBA00030680"/>
    </source>
</evidence>
<sequence length="940" mass="106625">MEKFWNDSHISGGHSSYLEGLYESYLENPASVSIEWKKFFDELPNSNGSHKDISHKNIINAYRNHRRVLSSSSTTNEISDKQVRVVQLIQAYRNRGHQAAKLDPLEMMERELVPDLTLEYHGLSKDDLKTVFKTDTLEIGVDEASLQDIIDALQSIYCGELGIEYNYIVNTEERKWFQAKLEPNLGQCLFEDDEKKYIFNRLNSAEGLAKFLAAKYPGMKRFGIDGCESLIPLVDALIQNCGMLGAKQICFGMAHRGRLNLLVNVLGKTPAELFSAFEEDVELTGANTGDVKYHLGFSSNLLTPKGEVHVSLFNNPSHLEIVDPVVLGSVRARQDRLYDENREQVIPILIHGDASFSGQGVVMESLQMSQTRGYGVGGTLHVIVNNQIGFTTSYKYDARSTEYSTDVAKMIEAPIIHVNGDNPEMVVHAAQMACEYRHKFGKDIILDLFCYRRRGHNEADDPSATQPLMYEKIAKHPSVLKIYEEKLISQNIITQLDSKNFQKEYRDSLEQGASVVENLALKPNDDLWFDWSTYLNQTWWQDIDTTFNKNQFLELSEVITSAPDSFKLGRQVSKVFEDRKLMAAGEIPINWGFAESMAYATLLSEGYPIRLTGQDVRRGTFSHRHAAIYNAEDGVGHIPLVDVARNSSTRMDIYDSFLSEEAVLGFEYGYSATWPSGLVMWEAQFGDFVNGAQVVIDQFIVSAEHKWERLSGLVMLLPHGFEGQGPEHSSARLERFLQLCADGNIEVCVPSTPAQIFHLLRRQAIRKMRRPLIVISPKSLLRNPLVTSSVAELTEGEFKYVIDDNLSKKKDVTRAVMCSGKIYYDLLQKRNEDKIKNTALIRIEQLYSFPYDDLENILSNYPNLNEFIWCQEEPANQGAWFSHRHRLQRVLDRFEQKSEIKLVSRPAAAAPAVGLMKLHLKQQEEIVLKALNIGPQGEKE</sequence>
<keyword evidence="7" id="KW-0786">Thiamine pyrophosphate</keyword>
<comment type="cofactor">
    <cofactor evidence="1">
        <name>thiamine diphosphate</name>
        <dbReference type="ChEBI" id="CHEBI:58937"/>
    </cofactor>
</comment>
<dbReference type="InterPro" id="IPR042179">
    <property type="entry name" value="KGD_C_sf"/>
</dbReference>
<dbReference type="FunFam" id="1.10.287.1150:FF:000004">
    <property type="entry name" value="2-oxoglutarate dehydrogenase E1 component"/>
    <property type="match status" value="1"/>
</dbReference>
<dbReference type="InterPro" id="IPR031717">
    <property type="entry name" value="ODO-1/KGD_C"/>
</dbReference>
<name>A0A937M085_9GAMM</name>
<evidence type="ECO:0000256" key="3">
    <source>
        <dbReference type="ARBA" id="ARBA00006936"/>
    </source>
</evidence>
<evidence type="ECO:0000313" key="10">
    <source>
        <dbReference type="EMBL" id="MBL6903087.1"/>
    </source>
</evidence>
<dbReference type="Pfam" id="PF02779">
    <property type="entry name" value="Transket_pyr"/>
    <property type="match status" value="1"/>
</dbReference>
<dbReference type="InterPro" id="IPR001017">
    <property type="entry name" value="DH_E1"/>
</dbReference>
<evidence type="ECO:0000256" key="2">
    <source>
        <dbReference type="ARBA" id="ARBA00003906"/>
    </source>
</evidence>
<dbReference type="InterPro" id="IPR032106">
    <property type="entry name" value="2-oxogl_dehyd_N"/>
</dbReference>
<dbReference type="EMBL" id="JADHSG010000002">
    <property type="protein sequence ID" value="MBL6903087.1"/>
    <property type="molecule type" value="Genomic_DNA"/>
</dbReference>
<comment type="function">
    <text evidence="2">E1 component of the 2-oxoglutarate dehydrogenase (OGDH) complex which catalyzes the decarboxylation of 2-oxoglutarate, the first step in the conversion of 2-oxoglutarate to succinyl-CoA and CO(2).</text>
</comment>
<proteinExistence type="inferred from homology"/>
<dbReference type="GO" id="GO:0030976">
    <property type="term" value="F:thiamine pyrophosphate binding"/>
    <property type="evidence" value="ECO:0007669"/>
    <property type="project" value="InterPro"/>
</dbReference>
<dbReference type="PANTHER" id="PTHR23152:SF4">
    <property type="entry name" value="2-OXOADIPATE DEHYDROGENASE COMPLEX COMPONENT E1"/>
    <property type="match status" value="1"/>
</dbReference>
<dbReference type="NCBIfam" id="NF008907">
    <property type="entry name" value="PRK12270.1"/>
    <property type="match status" value="1"/>
</dbReference>
<organism evidence="10 11">
    <name type="scientific">SAR86 cluster bacterium</name>
    <dbReference type="NCBI Taxonomy" id="2030880"/>
    <lineage>
        <taxon>Bacteria</taxon>
        <taxon>Pseudomonadati</taxon>
        <taxon>Pseudomonadota</taxon>
        <taxon>Gammaproteobacteria</taxon>
        <taxon>SAR86 cluster</taxon>
    </lineage>
</organism>
<evidence type="ECO:0000256" key="7">
    <source>
        <dbReference type="ARBA" id="ARBA00023052"/>
    </source>
</evidence>
<reference evidence="10" key="1">
    <citation type="submission" date="2020-10" db="EMBL/GenBank/DDBJ databases">
        <title>Microbiome of the Black Sea water column analyzed by genome centric metagenomics.</title>
        <authorList>
            <person name="Cabello-Yeves P.J."/>
            <person name="Callieri C."/>
            <person name="Picazo A."/>
            <person name="Mehrshad M."/>
            <person name="Haro-Moreno J.M."/>
            <person name="Roda-Garcia J."/>
            <person name="Dzembekova N."/>
            <person name="Slabakova V."/>
            <person name="Slabakova N."/>
            <person name="Moncheva S."/>
            <person name="Rodriguez-Valera F."/>
        </authorList>
    </citation>
    <scope>NUCLEOTIDE SEQUENCE</scope>
    <source>
        <strain evidence="10">BS30m-G43</strain>
    </source>
</reference>
<dbReference type="Proteomes" id="UP000705230">
    <property type="component" value="Unassembled WGS sequence"/>
</dbReference>
<evidence type="ECO:0000256" key="1">
    <source>
        <dbReference type="ARBA" id="ARBA00001964"/>
    </source>
</evidence>
<evidence type="ECO:0000256" key="4">
    <source>
        <dbReference type="ARBA" id="ARBA00012280"/>
    </source>
</evidence>
<comment type="similarity">
    <text evidence="3">Belongs to the alpha-ketoglutarate dehydrogenase family.</text>
</comment>
<dbReference type="Gene3D" id="3.40.50.12470">
    <property type="match status" value="1"/>
</dbReference>
<dbReference type="Gene3D" id="3.40.50.970">
    <property type="match status" value="1"/>
</dbReference>
<dbReference type="Pfam" id="PF00676">
    <property type="entry name" value="E1_dh"/>
    <property type="match status" value="1"/>
</dbReference>
<dbReference type="PANTHER" id="PTHR23152">
    <property type="entry name" value="2-OXOGLUTARATE DEHYDROGENASE"/>
    <property type="match status" value="1"/>
</dbReference>
<dbReference type="Gene3D" id="3.40.50.11610">
    <property type="entry name" value="Multifunctional 2-oxoglutarate metabolism enzyme, C-terminal domain"/>
    <property type="match status" value="1"/>
</dbReference>
<feature type="domain" description="Transketolase-like pyrimidine-binding" evidence="9">
    <location>
        <begin position="589"/>
        <end position="783"/>
    </location>
</feature>
<evidence type="ECO:0000256" key="6">
    <source>
        <dbReference type="ARBA" id="ARBA00023002"/>
    </source>
</evidence>
<gene>
    <name evidence="10" type="ORF">ISR29_02690</name>
</gene>
<dbReference type="PIRSF" id="PIRSF000157">
    <property type="entry name" value="Oxoglu_dh_E1"/>
    <property type="match status" value="1"/>
</dbReference>
<dbReference type="EC" id="1.2.4.2" evidence="4"/>
<dbReference type="GO" id="GO:0004591">
    <property type="term" value="F:oxoglutarate dehydrogenase (succinyl-transferring) activity"/>
    <property type="evidence" value="ECO:0007669"/>
    <property type="project" value="UniProtKB-EC"/>
</dbReference>